<reference evidence="15 16" key="2">
    <citation type="journal article" date="2017" name="Genome Biol.">
        <title>New reference genome sequences of hot pepper reveal the massive evolution of plant disease-resistance genes by retroduplication.</title>
        <authorList>
            <person name="Kim S."/>
            <person name="Park J."/>
            <person name="Yeom S.I."/>
            <person name="Kim Y.M."/>
            <person name="Seo E."/>
            <person name="Kim K.T."/>
            <person name="Kim M.S."/>
            <person name="Lee J.M."/>
            <person name="Cheong K."/>
            <person name="Shin H.S."/>
            <person name="Kim S.B."/>
            <person name="Han K."/>
            <person name="Lee J."/>
            <person name="Park M."/>
            <person name="Lee H.A."/>
            <person name="Lee H.Y."/>
            <person name="Lee Y."/>
            <person name="Oh S."/>
            <person name="Lee J.H."/>
            <person name="Choi E."/>
            <person name="Choi E."/>
            <person name="Lee S.E."/>
            <person name="Jeon J."/>
            <person name="Kim H."/>
            <person name="Choi G."/>
            <person name="Song H."/>
            <person name="Lee J."/>
            <person name="Lee S.C."/>
            <person name="Kwon J.K."/>
            <person name="Lee H.Y."/>
            <person name="Koo N."/>
            <person name="Hong Y."/>
            <person name="Kim R.W."/>
            <person name="Kang W.H."/>
            <person name="Huh J.H."/>
            <person name="Kang B.C."/>
            <person name="Yang T.J."/>
            <person name="Lee Y.H."/>
            <person name="Bennetzen J.L."/>
            <person name="Choi D."/>
        </authorList>
    </citation>
    <scope>NUCLEOTIDE SEQUENCE [LARGE SCALE GENOMIC DNA]</scope>
    <source>
        <strain evidence="16">cv. CM334</strain>
    </source>
</reference>
<keyword evidence="5 12" id="KW-0812">Transmembrane</keyword>
<dbReference type="InterPro" id="IPR001611">
    <property type="entry name" value="Leu-rich_rpt"/>
</dbReference>
<dbReference type="PANTHER" id="PTHR48063">
    <property type="entry name" value="LRR RECEPTOR-LIKE KINASE"/>
    <property type="match status" value="1"/>
</dbReference>
<keyword evidence="9 12" id="KW-0472">Membrane</keyword>
<proteinExistence type="inferred from homology"/>
<keyword evidence="10" id="KW-0325">Glycoprotein</keyword>
<reference evidence="15 16" key="1">
    <citation type="journal article" date="2014" name="Nat. Genet.">
        <title>Genome sequence of the hot pepper provides insights into the evolution of pungency in Capsicum species.</title>
        <authorList>
            <person name="Kim S."/>
            <person name="Park M."/>
            <person name="Yeom S.I."/>
            <person name="Kim Y.M."/>
            <person name="Lee J.M."/>
            <person name="Lee H.A."/>
            <person name="Seo E."/>
            <person name="Choi J."/>
            <person name="Cheong K."/>
            <person name="Kim K.T."/>
            <person name="Jung K."/>
            <person name="Lee G.W."/>
            <person name="Oh S.K."/>
            <person name="Bae C."/>
            <person name="Kim S.B."/>
            <person name="Lee H.Y."/>
            <person name="Kim S.Y."/>
            <person name="Kim M.S."/>
            <person name="Kang B.C."/>
            <person name="Jo Y.D."/>
            <person name="Yang H.B."/>
            <person name="Jeong H.J."/>
            <person name="Kang W.H."/>
            <person name="Kwon J.K."/>
            <person name="Shin C."/>
            <person name="Lim J.Y."/>
            <person name="Park J.H."/>
            <person name="Huh J.H."/>
            <person name="Kim J.S."/>
            <person name="Kim B.D."/>
            <person name="Cohen O."/>
            <person name="Paran I."/>
            <person name="Suh M.C."/>
            <person name="Lee S.B."/>
            <person name="Kim Y.K."/>
            <person name="Shin Y."/>
            <person name="Noh S.J."/>
            <person name="Park J."/>
            <person name="Seo Y.S."/>
            <person name="Kwon S.Y."/>
            <person name="Kim H.A."/>
            <person name="Park J.M."/>
            <person name="Kim H.J."/>
            <person name="Choi S.B."/>
            <person name="Bosland P.W."/>
            <person name="Reeves G."/>
            <person name="Jo S.H."/>
            <person name="Lee B.W."/>
            <person name="Cho H.T."/>
            <person name="Choi H.S."/>
            <person name="Lee M.S."/>
            <person name="Yu Y."/>
            <person name="Do Choi Y."/>
            <person name="Park B.S."/>
            <person name="van Deynze A."/>
            <person name="Ashrafi H."/>
            <person name="Hill T."/>
            <person name="Kim W.T."/>
            <person name="Pai H.S."/>
            <person name="Ahn H.K."/>
            <person name="Yeam I."/>
            <person name="Giovannoni J.J."/>
            <person name="Rose J.K."/>
            <person name="Sorensen I."/>
            <person name="Lee S.J."/>
            <person name="Kim R.W."/>
            <person name="Choi I.Y."/>
            <person name="Choi B.S."/>
            <person name="Lim J.S."/>
            <person name="Lee Y.H."/>
            <person name="Choi D."/>
        </authorList>
    </citation>
    <scope>NUCLEOTIDE SEQUENCE [LARGE SCALE GENOMIC DNA]</scope>
    <source>
        <strain evidence="16">cv. CM334</strain>
    </source>
</reference>
<evidence type="ECO:0000256" key="9">
    <source>
        <dbReference type="ARBA" id="ARBA00023136"/>
    </source>
</evidence>
<keyword evidence="6 13" id="KW-0732">Signal</keyword>
<dbReference type="PROSITE" id="PS51450">
    <property type="entry name" value="LRR"/>
    <property type="match status" value="1"/>
</dbReference>
<comment type="caution">
    <text evidence="15">The sequence shown here is derived from an EMBL/GenBank/DDBJ whole genome shotgun (WGS) entry which is preliminary data.</text>
</comment>
<evidence type="ECO:0000313" key="16">
    <source>
        <dbReference type="Proteomes" id="UP000222542"/>
    </source>
</evidence>
<accession>A0A2G2YQG1</accession>
<evidence type="ECO:0000256" key="6">
    <source>
        <dbReference type="ARBA" id="ARBA00022729"/>
    </source>
</evidence>
<dbReference type="SMART" id="SM00369">
    <property type="entry name" value="LRR_TYP"/>
    <property type="match status" value="11"/>
</dbReference>
<dbReference type="Pfam" id="PF00560">
    <property type="entry name" value="LRR_1"/>
    <property type="match status" value="7"/>
</dbReference>
<dbReference type="InterPro" id="IPR003591">
    <property type="entry name" value="Leu-rich_rpt_typical-subtyp"/>
</dbReference>
<comment type="subcellular location">
    <subcellularLocation>
        <location evidence="1">Cell membrane</location>
        <topology evidence="1">Single-pass type I membrane protein</topology>
    </subcellularLocation>
</comment>
<evidence type="ECO:0000256" key="4">
    <source>
        <dbReference type="ARBA" id="ARBA00022614"/>
    </source>
</evidence>
<dbReference type="FunFam" id="3.80.10.10:FF:000111">
    <property type="entry name" value="LRR receptor-like serine/threonine-protein kinase ERECTA"/>
    <property type="match status" value="1"/>
</dbReference>
<gene>
    <name evidence="15" type="ORF">T459_22636</name>
</gene>
<dbReference type="InterPro" id="IPR032675">
    <property type="entry name" value="LRR_dom_sf"/>
</dbReference>
<evidence type="ECO:0000256" key="10">
    <source>
        <dbReference type="ARBA" id="ARBA00023180"/>
    </source>
</evidence>
<comment type="similarity">
    <text evidence="2">Belongs to the RLP family.</text>
</comment>
<evidence type="ECO:0000256" key="5">
    <source>
        <dbReference type="ARBA" id="ARBA00022692"/>
    </source>
</evidence>
<evidence type="ECO:0000256" key="11">
    <source>
        <dbReference type="SAM" id="MobiDB-lite"/>
    </source>
</evidence>
<dbReference type="PRINTS" id="PR00019">
    <property type="entry name" value="LEURICHRPT"/>
</dbReference>
<keyword evidence="4" id="KW-0433">Leucine-rich repeat</keyword>
<dbReference type="Gene3D" id="3.80.10.10">
    <property type="entry name" value="Ribonuclease Inhibitor"/>
    <property type="match status" value="4"/>
</dbReference>
<evidence type="ECO:0000256" key="1">
    <source>
        <dbReference type="ARBA" id="ARBA00004251"/>
    </source>
</evidence>
<evidence type="ECO:0000256" key="12">
    <source>
        <dbReference type="SAM" id="Phobius"/>
    </source>
</evidence>
<dbReference type="Proteomes" id="UP000222542">
    <property type="component" value="Unassembled WGS sequence"/>
</dbReference>
<organism evidence="15 16">
    <name type="scientific">Capsicum annuum</name>
    <name type="common">Capsicum pepper</name>
    <dbReference type="NCBI Taxonomy" id="4072"/>
    <lineage>
        <taxon>Eukaryota</taxon>
        <taxon>Viridiplantae</taxon>
        <taxon>Streptophyta</taxon>
        <taxon>Embryophyta</taxon>
        <taxon>Tracheophyta</taxon>
        <taxon>Spermatophyta</taxon>
        <taxon>Magnoliopsida</taxon>
        <taxon>eudicotyledons</taxon>
        <taxon>Gunneridae</taxon>
        <taxon>Pentapetalae</taxon>
        <taxon>asterids</taxon>
        <taxon>lamiids</taxon>
        <taxon>Solanales</taxon>
        <taxon>Solanaceae</taxon>
        <taxon>Solanoideae</taxon>
        <taxon>Capsiceae</taxon>
        <taxon>Capsicum</taxon>
    </lineage>
</organism>
<dbReference type="AlphaFoldDB" id="A0A2G2YQG1"/>
<dbReference type="SMR" id="A0A2G2YQG1"/>
<feature type="signal peptide" evidence="13">
    <location>
        <begin position="1"/>
        <end position="22"/>
    </location>
</feature>
<evidence type="ECO:0000256" key="3">
    <source>
        <dbReference type="ARBA" id="ARBA00022475"/>
    </source>
</evidence>
<dbReference type="Pfam" id="PF13855">
    <property type="entry name" value="LRR_8"/>
    <property type="match status" value="2"/>
</dbReference>
<keyword evidence="3" id="KW-1003">Cell membrane</keyword>
<keyword evidence="7" id="KW-0677">Repeat</keyword>
<evidence type="ECO:0000313" key="15">
    <source>
        <dbReference type="EMBL" id="PHT71851.1"/>
    </source>
</evidence>
<dbReference type="EMBL" id="AYRZ02000009">
    <property type="protein sequence ID" value="PHT71851.1"/>
    <property type="molecule type" value="Genomic_DNA"/>
</dbReference>
<evidence type="ECO:0000256" key="2">
    <source>
        <dbReference type="ARBA" id="ARBA00009592"/>
    </source>
</evidence>
<dbReference type="Gramene" id="PHT71851">
    <property type="protein sequence ID" value="PHT71851"/>
    <property type="gene ID" value="T459_22636"/>
</dbReference>
<protein>
    <recommendedName>
        <fullName evidence="14">Leucine-rich repeat-containing N-terminal plant-type domain-containing protein</fullName>
    </recommendedName>
</protein>
<dbReference type="GO" id="GO:0050832">
    <property type="term" value="P:defense response to fungus"/>
    <property type="evidence" value="ECO:0007669"/>
    <property type="project" value="UniProtKB-ARBA"/>
</dbReference>
<evidence type="ECO:0000256" key="7">
    <source>
        <dbReference type="ARBA" id="ARBA00022737"/>
    </source>
</evidence>
<evidence type="ECO:0000256" key="8">
    <source>
        <dbReference type="ARBA" id="ARBA00022989"/>
    </source>
</evidence>
<dbReference type="Pfam" id="PF08263">
    <property type="entry name" value="LRRNT_2"/>
    <property type="match status" value="1"/>
</dbReference>
<feature type="transmembrane region" description="Helical" evidence="12">
    <location>
        <begin position="924"/>
        <end position="945"/>
    </location>
</feature>
<evidence type="ECO:0000259" key="14">
    <source>
        <dbReference type="Pfam" id="PF08263"/>
    </source>
</evidence>
<dbReference type="SMART" id="SM00365">
    <property type="entry name" value="LRR_SD22"/>
    <property type="match status" value="7"/>
</dbReference>
<dbReference type="FunFam" id="3.80.10.10:FF:000095">
    <property type="entry name" value="LRR receptor-like serine/threonine-protein kinase GSO1"/>
    <property type="match status" value="1"/>
</dbReference>
<keyword evidence="16" id="KW-1185">Reference proteome</keyword>
<dbReference type="PANTHER" id="PTHR48063:SF112">
    <property type="entry name" value="RECEPTOR LIKE PROTEIN 30-LIKE"/>
    <property type="match status" value="1"/>
</dbReference>
<dbReference type="SUPFAM" id="SSF52047">
    <property type="entry name" value="RNI-like"/>
    <property type="match status" value="2"/>
</dbReference>
<feature type="domain" description="Leucine-rich repeat-containing N-terminal plant-type" evidence="14">
    <location>
        <begin position="33"/>
        <end position="70"/>
    </location>
</feature>
<dbReference type="FunFam" id="3.80.10.10:FF:000383">
    <property type="entry name" value="Leucine-rich repeat receptor protein kinase EMS1"/>
    <property type="match status" value="1"/>
</dbReference>
<evidence type="ECO:0000256" key="13">
    <source>
        <dbReference type="SAM" id="SignalP"/>
    </source>
</evidence>
<dbReference type="InterPro" id="IPR046956">
    <property type="entry name" value="RLP23-like"/>
</dbReference>
<dbReference type="OMA" id="LWNSINM"/>
<feature type="chain" id="PRO_5013599134" description="Leucine-rich repeat-containing N-terminal plant-type domain-containing protein" evidence="13">
    <location>
        <begin position="23"/>
        <end position="960"/>
    </location>
</feature>
<feature type="region of interest" description="Disordered" evidence="11">
    <location>
        <begin position="899"/>
        <end position="918"/>
    </location>
</feature>
<keyword evidence="8 12" id="KW-1133">Transmembrane helix</keyword>
<name>A0A2G2YQG1_CAPAN</name>
<sequence length="960" mass="107825">MNYHSFILLILVFVINLEICFTKTHYPNITCSENDQKALIEFKNGLIDNTNRLSSWTGQDCCKYDGIYCDEKTGNVVKIDLHYNNYLLDADIIPQKVLDNQVKNFLGGELSPSLVRLKHLSYLDLSYNYFASIQIPKFFGLLRNLRFLNVSCSGFGGYIPHSLGNLSRLEHLYLGGCYSNVLGPENEFKVDSFSWISRLSSLKSIDLSKFVLVDSKDLWNSINMLPSLLSLNLEGCNLVTLPYFTQVNFTSLSSFNIRDNAIRMNSENPSIVPPWFCNLTRLMNLDLGQNYFDDSISVFEKLSSLRVLDVSGNGFGDSLLSSLSKLNNLVYLDLLGNDIHFTNLCLLGNLTSLSVLKLRYNELKGPVPEALTSIFCRLSVLDLSDNEKISGLLPSFIRNPSSCIENRLKELYIGNTKFDDFFPEGMSMHENLEVIDSTNSLLYGEIPNSIGRLSNLRFLRLANNKLNGRIPSSIGQLSNLEELDISKNLFTGIVSELHFAKLNKLKKLYLSENLILNVSSNWYPPFRVKEIGITSVKVGPRFPQWLRKQSILEILIMSDANITDMIPNWLSNATLFMTTLDLSVNKLVGGIGVLCDAQLLHSIDLSKNLLSGRIPSCLSNLEELRSLNLADNSLEGEIPCSLGDLPLSFLHLQKNNLQGKIPSSLQNLTSLQRLDLGENKLKDVFPTWIGEKLQSLELLRLNSNQFYGVIPLELCQISSLCWLNLAGNNLYGTIPRCFSNFSCMSSGVMYGPGEVFGQRVESFMKGIPLEYVGEQILLLRILDLSENELVGRIPNELTKLVDLQYLNLSRNNLNGSIPKKLGYLKHLESLDLSHNKLSGSIPQSLASLNYLSYMNLSYNDFSGPIPTGNQLQSLDDQSFYVGNPRLCGKLIKKSCNDNGSSNVSEQIPQGDHQDNDDDGDERKWFYAGIGPGFCVGFLGFLFILYELRNRGVTRVFQCWA</sequence>
<dbReference type="GO" id="GO:0005886">
    <property type="term" value="C:plasma membrane"/>
    <property type="evidence" value="ECO:0007669"/>
    <property type="project" value="UniProtKB-SubCell"/>
</dbReference>
<dbReference type="InterPro" id="IPR013210">
    <property type="entry name" value="LRR_N_plant-typ"/>
</dbReference>
<dbReference type="SUPFAM" id="SSF52058">
    <property type="entry name" value="L domain-like"/>
    <property type="match status" value="1"/>
</dbReference>